<keyword evidence="3 4" id="KW-0460">Magnesium</keyword>
<dbReference type="InterPro" id="IPR008949">
    <property type="entry name" value="Isoprenoid_synthase_dom_sf"/>
</dbReference>
<dbReference type="OMA" id="IYCPRYH"/>
<evidence type="ECO:0000256" key="3">
    <source>
        <dbReference type="ARBA" id="ARBA00022842"/>
    </source>
</evidence>
<keyword evidence="6" id="KW-1185">Reference proteome</keyword>
<comment type="caution">
    <text evidence="5">The sequence shown here is derived from an EMBL/GenBank/DDBJ whole genome shotgun (WGS) entry which is preliminary data.</text>
</comment>
<dbReference type="SUPFAM" id="SSF48576">
    <property type="entry name" value="Terpenoid synthases"/>
    <property type="match status" value="1"/>
</dbReference>
<keyword evidence="4" id="KW-0479">Metal-binding</keyword>
<evidence type="ECO:0000256" key="4">
    <source>
        <dbReference type="RuleBase" id="RU366034"/>
    </source>
</evidence>
<dbReference type="EMBL" id="LXFE01001349">
    <property type="protein sequence ID" value="OLL23702.1"/>
    <property type="molecule type" value="Genomic_DNA"/>
</dbReference>
<evidence type="ECO:0000256" key="2">
    <source>
        <dbReference type="ARBA" id="ARBA00006333"/>
    </source>
</evidence>
<proteinExistence type="inferred from homology"/>
<dbReference type="GO" id="GO:0008299">
    <property type="term" value="P:isoprenoid biosynthetic process"/>
    <property type="evidence" value="ECO:0007669"/>
    <property type="project" value="UniProtKB-ARBA"/>
</dbReference>
<dbReference type="OrthoDB" id="3004402at2759"/>
<sequence length="302" mass="34901">MVFTSLESIPSFTAFGHRLRVHLNGEDTIRQSDEQFDRTWPFSSNYQKTYMSDCVYGLFTCVTMPDVLPERLRICCDLITLLFLLDDYIDAEKDIGGVALARTVFEVFGGSIEPNSCLEDFAANLRSGIQFIDRCHAKNIYYKMEEFLANSRFDEREFNTVEEYLPFRRRNAGYDFITYIIRFGMDLCIETEEFSRLAHIDAFAGNYGILLNDMISYDREVREGENSANAVRIVLETEHCSVKAAKQKVLELAMENYAKYFAARDIYVTDHSASLEGKEYVLSLEWAMSGVEYWSVVTAKYR</sequence>
<evidence type="ECO:0000256" key="1">
    <source>
        <dbReference type="ARBA" id="ARBA00001946"/>
    </source>
</evidence>
<evidence type="ECO:0000313" key="5">
    <source>
        <dbReference type="EMBL" id="OLL23702.1"/>
    </source>
</evidence>
<dbReference type="PANTHER" id="PTHR35201:SF4">
    <property type="entry name" value="BETA-PINACENE SYNTHASE-RELATED"/>
    <property type="match status" value="1"/>
</dbReference>
<evidence type="ECO:0000313" key="6">
    <source>
        <dbReference type="Proteomes" id="UP000186594"/>
    </source>
</evidence>
<name>A0A1U7LMD1_NEOID</name>
<dbReference type="PANTHER" id="PTHR35201">
    <property type="entry name" value="TERPENE SYNTHASE"/>
    <property type="match status" value="1"/>
</dbReference>
<dbReference type="GO" id="GO:0010333">
    <property type="term" value="F:terpene synthase activity"/>
    <property type="evidence" value="ECO:0007669"/>
    <property type="project" value="InterPro"/>
</dbReference>
<organism evidence="5 6">
    <name type="scientific">Neolecta irregularis (strain DAH-3)</name>
    <dbReference type="NCBI Taxonomy" id="1198029"/>
    <lineage>
        <taxon>Eukaryota</taxon>
        <taxon>Fungi</taxon>
        <taxon>Dikarya</taxon>
        <taxon>Ascomycota</taxon>
        <taxon>Taphrinomycotina</taxon>
        <taxon>Neolectales</taxon>
        <taxon>Neolectaceae</taxon>
        <taxon>Neolecta</taxon>
    </lineage>
</organism>
<dbReference type="InterPro" id="IPR034686">
    <property type="entry name" value="Terpene_cyclase-like_2"/>
</dbReference>
<comment type="similarity">
    <text evidence="2 4">Belongs to the terpene synthase family.</text>
</comment>
<dbReference type="AlphaFoldDB" id="A0A1U7LMD1"/>
<dbReference type="Pfam" id="PF19086">
    <property type="entry name" value="Terpene_syn_C_2"/>
    <property type="match status" value="1"/>
</dbReference>
<keyword evidence="4" id="KW-0456">Lyase</keyword>
<protein>
    <recommendedName>
        <fullName evidence="4">Terpene synthase</fullName>
        <ecNumber evidence="4">4.2.3.-</ecNumber>
    </recommendedName>
</protein>
<dbReference type="EC" id="4.2.3.-" evidence="4"/>
<dbReference type="STRING" id="1198029.A0A1U7LMD1"/>
<gene>
    <name evidence="5" type="ORF">NEOLI_004263</name>
</gene>
<reference evidence="5 6" key="1">
    <citation type="submission" date="2016-04" db="EMBL/GenBank/DDBJ databases">
        <title>Evolutionary innovation and constraint leading to complex multicellularity in the Ascomycota.</title>
        <authorList>
            <person name="Cisse O."/>
            <person name="Nguyen A."/>
            <person name="Hewitt D.A."/>
            <person name="Jedd G."/>
            <person name="Stajich J.E."/>
        </authorList>
    </citation>
    <scope>NUCLEOTIDE SEQUENCE [LARGE SCALE GENOMIC DNA]</scope>
    <source>
        <strain evidence="5 6">DAH-3</strain>
    </source>
</reference>
<dbReference type="Gene3D" id="1.10.600.10">
    <property type="entry name" value="Farnesyl Diphosphate Synthase"/>
    <property type="match status" value="1"/>
</dbReference>
<dbReference type="GO" id="GO:0046872">
    <property type="term" value="F:metal ion binding"/>
    <property type="evidence" value="ECO:0007669"/>
    <property type="project" value="UniProtKB-KW"/>
</dbReference>
<accession>A0A1U7LMD1</accession>
<dbReference type="Proteomes" id="UP000186594">
    <property type="component" value="Unassembled WGS sequence"/>
</dbReference>
<comment type="cofactor">
    <cofactor evidence="1 4">
        <name>Mg(2+)</name>
        <dbReference type="ChEBI" id="CHEBI:18420"/>
    </cofactor>
</comment>